<dbReference type="AlphaFoldDB" id="A0A540V4C6"/>
<dbReference type="Pfam" id="PF13798">
    <property type="entry name" value="PCYCGC"/>
    <property type="match status" value="1"/>
</dbReference>
<evidence type="ECO:0000256" key="1">
    <source>
        <dbReference type="SAM" id="MobiDB-lite"/>
    </source>
</evidence>
<accession>A0A540V4C6</accession>
<dbReference type="Proteomes" id="UP000315753">
    <property type="component" value="Unassembled WGS sequence"/>
</dbReference>
<evidence type="ECO:0000256" key="2">
    <source>
        <dbReference type="SAM" id="SignalP"/>
    </source>
</evidence>
<dbReference type="EMBL" id="VIGD01000004">
    <property type="protein sequence ID" value="TQE91601.1"/>
    <property type="molecule type" value="Genomic_DNA"/>
</dbReference>
<keyword evidence="4" id="KW-1185">Reference proteome</keyword>
<organism evidence="3 4">
    <name type="scientific">Ureibacillus terrenus</name>
    <dbReference type="NCBI Taxonomy" id="118246"/>
    <lineage>
        <taxon>Bacteria</taxon>
        <taxon>Bacillati</taxon>
        <taxon>Bacillota</taxon>
        <taxon>Bacilli</taxon>
        <taxon>Bacillales</taxon>
        <taxon>Caryophanaceae</taxon>
        <taxon>Ureibacillus</taxon>
    </lineage>
</organism>
<reference evidence="3 4" key="1">
    <citation type="submission" date="2019-06" db="EMBL/GenBank/DDBJ databases">
        <title>Genome sequence of Ureibacillus terrenus.</title>
        <authorList>
            <person name="Maclea K.S."/>
            <person name="Simoes M."/>
        </authorList>
    </citation>
    <scope>NUCLEOTIDE SEQUENCE [LARGE SCALE GENOMIC DNA]</scope>
    <source>
        <strain evidence="3 4">ATCC BAA-384</strain>
    </source>
</reference>
<proteinExistence type="predicted"/>
<evidence type="ECO:0000313" key="4">
    <source>
        <dbReference type="Proteomes" id="UP000315753"/>
    </source>
</evidence>
<dbReference type="InterPro" id="IPR025673">
    <property type="entry name" value="PCYCGC"/>
</dbReference>
<name>A0A540V4C6_9BACL</name>
<comment type="caution">
    <text evidence="3">The sequence shown here is derived from an EMBL/GenBank/DDBJ whole genome shotgun (WGS) entry which is preliminary data.</text>
</comment>
<protein>
    <recommendedName>
        <fullName evidence="5">Lipoprotein</fullName>
    </recommendedName>
</protein>
<feature type="chain" id="PRO_5039327417" description="Lipoprotein" evidence="2">
    <location>
        <begin position="22"/>
        <end position="163"/>
    </location>
</feature>
<sequence>MKKLYILFVFALLLSACSGESSESGQTEVHHDNHLRHNPLSGDLQESTSVGKLPSFLQEKDEHIAAVYKIAYEYADVLEWIPCYCGCGETAGHRSSLNCFVAEIRDEEVLWDDHGTRCNVCMEIAVEAAKLSKEGRSLKEIRNYIDEKYKEGYSTPTPTEMPA</sequence>
<gene>
    <name evidence="3" type="ORF">FKZ59_04475</name>
</gene>
<dbReference type="OrthoDB" id="2654667at2"/>
<feature type="region of interest" description="Disordered" evidence="1">
    <location>
        <begin position="24"/>
        <end position="44"/>
    </location>
</feature>
<dbReference type="PROSITE" id="PS51257">
    <property type="entry name" value="PROKAR_LIPOPROTEIN"/>
    <property type="match status" value="1"/>
</dbReference>
<keyword evidence="2" id="KW-0732">Signal</keyword>
<evidence type="ECO:0000313" key="3">
    <source>
        <dbReference type="EMBL" id="TQE91601.1"/>
    </source>
</evidence>
<evidence type="ECO:0008006" key="5">
    <source>
        <dbReference type="Google" id="ProtNLM"/>
    </source>
</evidence>
<dbReference type="RefSeq" id="WP_141601544.1">
    <property type="nucleotide sequence ID" value="NZ_JARMSC010000001.1"/>
</dbReference>
<feature type="signal peptide" evidence="2">
    <location>
        <begin position="1"/>
        <end position="21"/>
    </location>
</feature>